<feature type="binding site" evidence="11">
    <location>
        <position position="241"/>
    </location>
    <ligand>
        <name>substrate</name>
    </ligand>
</feature>
<evidence type="ECO:0000256" key="3">
    <source>
        <dbReference type="ARBA" id="ARBA00012094"/>
    </source>
</evidence>
<feature type="active site" description="Proton acceptor" evidence="10">
    <location>
        <position position="130"/>
    </location>
</feature>
<dbReference type="AlphaFoldDB" id="A0A9W6ZVB6"/>
<accession>A0A9W6ZVB6</accession>
<feature type="binding site" evidence="12">
    <location>
        <position position="254"/>
    </location>
    <ligand>
        <name>Mg(2+)</name>
        <dbReference type="ChEBI" id="CHEBI:18420"/>
    </ligand>
</feature>
<evidence type="ECO:0000256" key="2">
    <source>
        <dbReference type="ARBA" id="ARBA00010211"/>
    </source>
</evidence>
<feature type="binding site" evidence="12">
    <location>
        <position position="199"/>
    </location>
    <ligand>
        <name>Ca(2+)</name>
        <dbReference type="ChEBI" id="CHEBI:29108"/>
    </ligand>
</feature>
<dbReference type="Pfam" id="PF01557">
    <property type="entry name" value="FAA_hydrolase"/>
    <property type="match status" value="1"/>
</dbReference>
<evidence type="ECO:0000256" key="6">
    <source>
        <dbReference type="ARBA" id="ARBA00022837"/>
    </source>
</evidence>
<keyword evidence="5 13" id="KW-0378">Hydrolase</keyword>
<feature type="binding site" evidence="12">
    <location>
        <position position="234"/>
    </location>
    <ligand>
        <name>Mg(2+)</name>
        <dbReference type="ChEBI" id="CHEBI:18420"/>
    </ligand>
</feature>
<dbReference type="FunFam" id="3.90.850.10:FF:000009">
    <property type="entry name" value="Fumarylacetoacetase"/>
    <property type="match status" value="1"/>
</dbReference>
<sequence length="439" mass="47453">MSTIVPPAVPSATLDHQFSLQNLPYGIFSTAEIQPTVGVAIGDFVVHLKNISDLLLNEVEGLTIEDIDSATLNSLMSKPSTTWKSLRACLTKHLSTPAFPTSSLVPLTSVTMHMPAKIGDYTDFYSSREHATNVGIMFRGVDNALQPNWLHLPVGYHGRASSVYLSGTDVVRPRGQLQISKDDPKQGSQHGPCKLMDFELEMAFFVGGPPSPPATPITMAEAEDRIFGLVLMNDWSARDIQKWEYVPLGPFGAKNFATTISPWVVSLAALEPYRAETSAGPVQTNPSPLEYITDPNYSSYDIALSVSIQGPSMSSPAPVSRSNFRNLYWNVKQQLVHHSVTGCNMQPGDLLGSGTISGQDETSYGSMLELCWKGTKEVKLGDTGEVRKFLRDGDTVVMEGGCGGKEGVGRVGFGEVRGKILEAGSKVVKGEGEGVWKQA</sequence>
<dbReference type="InterPro" id="IPR036462">
    <property type="entry name" value="Fumarylacetoacetase_N_sf"/>
</dbReference>
<evidence type="ECO:0000256" key="7">
    <source>
        <dbReference type="ARBA" id="ARBA00022842"/>
    </source>
</evidence>
<comment type="pathway">
    <text evidence="1 13">Amino-acid degradation; L-phenylalanine degradation; acetoacetate and fumarate from L-phenylalanine: step 6/6.</text>
</comment>
<evidence type="ECO:0000259" key="15">
    <source>
        <dbReference type="Pfam" id="PF09298"/>
    </source>
</evidence>
<dbReference type="GO" id="GO:0046872">
    <property type="term" value="F:metal ion binding"/>
    <property type="evidence" value="ECO:0007669"/>
    <property type="project" value="UniProtKB-UniRule"/>
</dbReference>
<dbReference type="GO" id="GO:0006559">
    <property type="term" value="P:L-phenylalanine catabolic process"/>
    <property type="evidence" value="ECO:0007669"/>
    <property type="project" value="UniProtKB-UniRule"/>
</dbReference>
<evidence type="ECO:0000259" key="14">
    <source>
        <dbReference type="Pfam" id="PF01557"/>
    </source>
</evidence>
<keyword evidence="4 12" id="KW-0479">Metal-binding</keyword>
<evidence type="ECO:0000256" key="10">
    <source>
        <dbReference type="PIRSR" id="PIRSR605959-1"/>
    </source>
</evidence>
<dbReference type="InterPro" id="IPR036663">
    <property type="entry name" value="Fumarylacetoacetase_C_sf"/>
</dbReference>
<feature type="binding site" evidence="11">
    <location>
        <position position="139"/>
    </location>
    <ligand>
        <name>substrate</name>
    </ligand>
</feature>
<dbReference type="Gene3D" id="3.90.850.10">
    <property type="entry name" value="Fumarylacetoacetase-like, C-terminal domain"/>
    <property type="match status" value="1"/>
</dbReference>
<dbReference type="GO" id="GO:0006572">
    <property type="term" value="P:L-tyrosine catabolic process"/>
    <property type="evidence" value="ECO:0007669"/>
    <property type="project" value="UniProtKB-UniRule"/>
</dbReference>
<comment type="catalytic activity">
    <reaction evidence="13">
        <text>4-fumarylacetoacetate + H2O = acetoacetate + fumarate + H(+)</text>
        <dbReference type="Rhea" id="RHEA:10244"/>
        <dbReference type="ChEBI" id="CHEBI:13705"/>
        <dbReference type="ChEBI" id="CHEBI:15377"/>
        <dbReference type="ChEBI" id="CHEBI:15378"/>
        <dbReference type="ChEBI" id="CHEBI:18034"/>
        <dbReference type="ChEBI" id="CHEBI:29806"/>
        <dbReference type="EC" id="3.7.1.2"/>
    </reaction>
</comment>
<dbReference type="EMBL" id="BRXZ01001060">
    <property type="protein sequence ID" value="GMH61092.1"/>
    <property type="molecule type" value="Genomic_DNA"/>
</dbReference>
<dbReference type="OrthoDB" id="9971669at2759"/>
<dbReference type="InterPro" id="IPR005959">
    <property type="entry name" value="Fumarylacetoacetase"/>
</dbReference>
<reference evidence="16" key="1">
    <citation type="submission" date="2022-07" db="EMBL/GenBank/DDBJ databases">
        <title>Genome analysis of Parmales, a sister group of diatoms, reveals the evolutionary specialization of diatoms from phago-mixotrophs to photoautotrophs.</title>
        <authorList>
            <person name="Ban H."/>
            <person name="Sato S."/>
            <person name="Yoshikawa S."/>
            <person name="Kazumasa Y."/>
            <person name="Nakamura Y."/>
            <person name="Ichinomiya M."/>
            <person name="Saitoh K."/>
            <person name="Sato N."/>
            <person name="Blanc-Mathieu R."/>
            <person name="Endo H."/>
            <person name="Kuwata A."/>
            <person name="Ogata H."/>
        </authorList>
    </citation>
    <scope>NUCLEOTIDE SEQUENCE</scope>
</reference>
<organism evidence="16 17">
    <name type="scientific">Triparma retinervis</name>
    <dbReference type="NCBI Taxonomy" id="2557542"/>
    <lineage>
        <taxon>Eukaryota</taxon>
        <taxon>Sar</taxon>
        <taxon>Stramenopiles</taxon>
        <taxon>Ochrophyta</taxon>
        <taxon>Bolidophyceae</taxon>
        <taxon>Parmales</taxon>
        <taxon>Triparmaceae</taxon>
        <taxon>Triparma</taxon>
    </lineage>
</organism>
<dbReference type="PANTHER" id="PTHR43069">
    <property type="entry name" value="FUMARYLACETOACETASE"/>
    <property type="match status" value="1"/>
</dbReference>
<name>A0A9W6ZVB6_9STRA</name>
<dbReference type="SUPFAM" id="SSF56529">
    <property type="entry name" value="FAH"/>
    <property type="match status" value="1"/>
</dbReference>
<keyword evidence="7 12" id="KW-0460">Magnesium</keyword>
<feature type="binding site" evidence="12">
    <location>
        <position position="258"/>
    </location>
    <ligand>
        <name>Mg(2+)</name>
        <dbReference type="ChEBI" id="CHEBI:18420"/>
    </ligand>
</feature>
<feature type="domain" description="Fumarylacetoacetase N-terminal" evidence="15">
    <location>
        <begin position="21"/>
        <end position="115"/>
    </location>
</feature>
<feature type="binding site" evidence="11">
    <location>
        <position position="125"/>
    </location>
    <ligand>
        <name>substrate</name>
    </ligand>
</feature>
<evidence type="ECO:0000256" key="4">
    <source>
        <dbReference type="ARBA" id="ARBA00022723"/>
    </source>
</evidence>
<keyword evidence="9 13" id="KW-0585">Phenylalanine catabolism</keyword>
<gene>
    <name evidence="16" type="ORF">TrRE_jg8645</name>
</gene>
<comment type="caution">
    <text evidence="16">The sequence shown here is derived from an EMBL/GenBank/DDBJ whole genome shotgun (WGS) entry which is preliminary data.</text>
</comment>
<proteinExistence type="inferred from homology"/>
<dbReference type="PANTHER" id="PTHR43069:SF2">
    <property type="entry name" value="FUMARYLACETOACETASE"/>
    <property type="match status" value="1"/>
</dbReference>
<keyword evidence="6 12" id="KW-0106">Calcium</keyword>
<dbReference type="EC" id="3.7.1.2" evidence="3 13"/>
<keyword evidence="8 13" id="KW-0828">Tyrosine catabolism</keyword>
<dbReference type="Pfam" id="PF09298">
    <property type="entry name" value="FAA_hydrolase_N"/>
    <property type="match status" value="1"/>
</dbReference>
<feature type="domain" description="Fumarylacetoacetase-like C-terminal" evidence="14">
    <location>
        <begin position="122"/>
        <end position="408"/>
    </location>
</feature>
<dbReference type="Proteomes" id="UP001165082">
    <property type="component" value="Unassembled WGS sequence"/>
</dbReference>
<feature type="binding site" evidence="11">
    <location>
        <position position="355"/>
    </location>
    <ligand>
        <name>substrate</name>
    </ligand>
</feature>
<evidence type="ECO:0000256" key="8">
    <source>
        <dbReference type="ARBA" id="ARBA00022878"/>
    </source>
</evidence>
<evidence type="ECO:0000256" key="5">
    <source>
        <dbReference type="ARBA" id="ARBA00022801"/>
    </source>
</evidence>
<comment type="similarity">
    <text evidence="2 13">Belongs to the FAH family.</text>
</comment>
<evidence type="ECO:0000256" key="9">
    <source>
        <dbReference type="ARBA" id="ARBA00023232"/>
    </source>
</evidence>
<evidence type="ECO:0000256" key="13">
    <source>
        <dbReference type="RuleBase" id="RU366008"/>
    </source>
</evidence>
<dbReference type="SUPFAM" id="SSF63433">
    <property type="entry name" value="Fumarylacetoacetate hydrolase, FAH, N-terminal domain"/>
    <property type="match status" value="1"/>
</dbReference>
<evidence type="ECO:0000256" key="11">
    <source>
        <dbReference type="PIRSR" id="PIRSR605959-2"/>
    </source>
</evidence>
<dbReference type="GO" id="GO:1902000">
    <property type="term" value="P:homogentisate catabolic process"/>
    <property type="evidence" value="ECO:0007669"/>
    <property type="project" value="TreeGrafter"/>
</dbReference>
<feature type="binding site" evidence="12">
    <location>
        <position position="201"/>
    </location>
    <ligand>
        <name>Ca(2+)</name>
        <dbReference type="ChEBI" id="CHEBI:29108"/>
    </ligand>
</feature>
<evidence type="ECO:0000313" key="17">
    <source>
        <dbReference type="Proteomes" id="UP001165082"/>
    </source>
</evidence>
<evidence type="ECO:0000256" key="12">
    <source>
        <dbReference type="PIRSR" id="PIRSR605959-3"/>
    </source>
</evidence>
<dbReference type="NCBIfam" id="TIGR01266">
    <property type="entry name" value="fum_ac_acetase"/>
    <property type="match status" value="1"/>
</dbReference>
<evidence type="ECO:0000256" key="1">
    <source>
        <dbReference type="ARBA" id="ARBA00004782"/>
    </source>
</evidence>
<dbReference type="InterPro" id="IPR011234">
    <property type="entry name" value="Fumarylacetoacetase-like_C"/>
</dbReference>
<protein>
    <recommendedName>
        <fullName evidence="3 13">Fumarylacetoacetase</fullName>
        <ecNumber evidence="3 13">3.7.1.2</ecNumber>
    </recommendedName>
    <alternativeName>
        <fullName evidence="13">Fumarylacetoacetate hydrolase</fullName>
    </alternativeName>
</protein>
<evidence type="ECO:0000313" key="16">
    <source>
        <dbReference type="EMBL" id="GMH61092.1"/>
    </source>
</evidence>
<feature type="binding site" evidence="12">
    <location>
        <position position="123"/>
    </location>
    <ligand>
        <name>Ca(2+)</name>
        <dbReference type="ChEBI" id="CHEBI:29108"/>
    </ligand>
</feature>
<feature type="binding site" evidence="11">
    <location>
        <position position="245"/>
    </location>
    <ligand>
        <name>substrate</name>
    </ligand>
</feature>
<dbReference type="Gene3D" id="2.30.30.230">
    <property type="entry name" value="Fumarylacetoacetase, N-terminal domain"/>
    <property type="match status" value="1"/>
</dbReference>
<feature type="binding site" evidence="12">
    <location>
        <position position="234"/>
    </location>
    <ligand>
        <name>Ca(2+)</name>
        <dbReference type="ChEBI" id="CHEBI:29108"/>
    </ligand>
</feature>
<keyword evidence="17" id="KW-1185">Reference proteome</keyword>
<dbReference type="GO" id="GO:0004334">
    <property type="term" value="F:fumarylacetoacetase activity"/>
    <property type="evidence" value="ECO:0007669"/>
    <property type="project" value="UniProtKB-UniRule"/>
</dbReference>
<comment type="cofactor">
    <cofactor evidence="13">
        <name>Mg(2+)</name>
        <dbReference type="ChEBI" id="CHEBI:18420"/>
    </cofactor>
    <cofactor evidence="13">
        <name>Ca(2+)</name>
        <dbReference type="ChEBI" id="CHEBI:29108"/>
    </cofactor>
</comment>
<dbReference type="InterPro" id="IPR015377">
    <property type="entry name" value="Fumarylacetoacetase_N"/>
</dbReference>